<evidence type="ECO:0000313" key="1">
    <source>
        <dbReference type="EMBL" id="UMB70034.1"/>
    </source>
</evidence>
<evidence type="ECO:0008006" key="3">
    <source>
        <dbReference type="Google" id="ProtNLM"/>
    </source>
</evidence>
<gene>
    <name evidence="1" type="ORF">MKK62_01355</name>
</gene>
<organism evidence="1 2">
    <name type="scientific">Mycobacterium paraterrae</name>
    <dbReference type="NCBI Taxonomy" id="577492"/>
    <lineage>
        <taxon>Bacteria</taxon>
        <taxon>Bacillati</taxon>
        <taxon>Actinomycetota</taxon>
        <taxon>Actinomycetes</taxon>
        <taxon>Mycobacteriales</taxon>
        <taxon>Mycobacteriaceae</taxon>
        <taxon>Mycobacterium</taxon>
    </lineage>
</organism>
<evidence type="ECO:0000313" key="2">
    <source>
        <dbReference type="Proteomes" id="UP001055336"/>
    </source>
</evidence>
<reference evidence="1" key="1">
    <citation type="submission" date="2022-08" db="EMBL/GenBank/DDBJ databases">
        <title>Whole genome sequencing of non-tuberculosis mycobacteria type-strains.</title>
        <authorList>
            <person name="Igarashi Y."/>
            <person name="Osugi A."/>
            <person name="Mitarai S."/>
        </authorList>
    </citation>
    <scope>NUCLEOTIDE SEQUENCE</scope>
    <source>
        <strain evidence="1">DSM 45127</strain>
    </source>
</reference>
<sequence>MATLEDIAKKTAAERSAEEKAAVELLRLAHEHKGCPTGPDGLLRVIDGTAGVAIPMLLIAPLQLGDPLIAEQLISRDAIVSRAADPLIHRAPREKCCRDHTW</sequence>
<dbReference type="RefSeq" id="WP_240261764.1">
    <property type="nucleotide sequence ID" value="NZ_CP092488.2"/>
</dbReference>
<keyword evidence="2" id="KW-1185">Reference proteome</keyword>
<dbReference type="EMBL" id="CP092488">
    <property type="protein sequence ID" value="UMB70034.1"/>
    <property type="molecule type" value="Genomic_DNA"/>
</dbReference>
<protein>
    <recommendedName>
        <fullName evidence="3">DUF222 domain-containing protein</fullName>
    </recommendedName>
</protein>
<proteinExistence type="predicted"/>
<dbReference type="Proteomes" id="UP001055336">
    <property type="component" value="Chromosome"/>
</dbReference>
<accession>A0ABY3VKU1</accession>
<name>A0ABY3VKU1_9MYCO</name>